<keyword evidence="1" id="KW-0472">Membrane</keyword>
<protein>
    <submittedName>
        <fullName evidence="2">Uncharacterized protein</fullName>
    </submittedName>
</protein>
<accession>A0A0R3K3C2</accession>
<keyword evidence="3" id="KW-1185">Reference proteome</keyword>
<reference evidence="2 3" key="1">
    <citation type="submission" date="2015-09" db="EMBL/GenBank/DDBJ databases">
        <title>Draft genome sequence of a Caloramator mitchellensis, a moderate thermophile from the Great Artesian Basin of Australia.</title>
        <authorList>
            <person name="Patel B.K."/>
        </authorList>
    </citation>
    <scope>NUCLEOTIDE SEQUENCE [LARGE SCALE GENOMIC DNA]</scope>
    <source>
        <strain evidence="2 3">VF08</strain>
    </source>
</reference>
<sequence length="297" mass="34040">MKLKIYVVKKQQIIWGFVILAIIIVAAIVLLMMKTKQTINTFNQPNTYYTDLNNDGKTDSIFVSTDEKTSAYTVTVQTDEKKTFTLEPDSTIKSLGFFNTNWPMNLTCKDLDNDKTQEIIIQSSDEKGPILHVYKVYEDKIAKIMSGRYSIFGMIKSKDLEPIVVVGRKDRENLSYQYFTLNSNGPIPYVMPTSMNLGKLALNSLISYMETQEAETSNIEANNKILEVISKGKFLDGNLHEVKYDKYDVPSECTYMIRTEEETEIGLETTIYQVRLGLQKYDSKNPQYKILSVNKIK</sequence>
<dbReference type="OrthoDB" id="1935191at2"/>
<dbReference type="Proteomes" id="UP000052015">
    <property type="component" value="Unassembled WGS sequence"/>
</dbReference>
<keyword evidence="1" id="KW-1133">Transmembrane helix</keyword>
<comment type="caution">
    <text evidence="2">The sequence shown here is derived from an EMBL/GenBank/DDBJ whole genome shotgun (WGS) entry which is preliminary data.</text>
</comment>
<keyword evidence="1" id="KW-0812">Transmembrane</keyword>
<organism evidence="2 3">
    <name type="scientific">Caloramator mitchellensis</name>
    <dbReference type="NCBI Taxonomy" id="908809"/>
    <lineage>
        <taxon>Bacteria</taxon>
        <taxon>Bacillati</taxon>
        <taxon>Bacillota</taxon>
        <taxon>Clostridia</taxon>
        <taxon>Eubacteriales</taxon>
        <taxon>Clostridiaceae</taxon>
        <taxon>Caloramator</taxon>
    </lineage>
</organism>
<dbReference type="EMBL" id="LKHP01000001">
    <property type="protein sequence ID" value="KRQ88062.1"/>
    <property type="molecule type" value="Genomic_DNA"/>
</dbReference>
<dbReference type="AlphaFoldDB" id="A0A0R3K3C2"/>
<proteinExistence type="predicted"/>
<gene>
    <name evidence="2" type="ORF">ABG79_00229</name>
</gene>
<dbReference type="RefSeq" id="WP_057976236.1">
    <property type="nucleotide sequence ID" value="NZ_LKHP01000001.1"/>
</dbReference>
<name>A0A0R3K3C2_CALMK</name>
<evidence type="ECO:0000256" key="1">
    <source>
        <dbReference type="SAM" id="Phobius"/>
    </source>
</evidence>
<dbReference type="InterPro" id="IPR028994">
    <property type="entry name" value="Integrin_alpha_N"/>
</dbReference>
<feature type="transmembrane region" description="Helical" evidence="1">
    <location>
        <begin position="12"/>
        <end position="33"/>
    </location>
</feature>
<dbReference type="SUPFAM" id="SSF69318">
    <property type="entry name" value="Integrin alpha N-terminal domain"/>
    <property type="match status" value="1"/>
</dbReference>
<evidence type="ECO:0000313" key="2">
    <source>
        <dbReference type="EMBL" id="KRQ88062.1"/>
    </source>
</evidence>
<evidence type="ECO:0000313" key="3">
    <source>
        <dbReference type="Proteomes" id="UP000052015"/>
    </source>
</evidence>
<dbReference type="STRING" id="908809.ABG79_00229"/>